<keyword evidence="2" id="KW-1185">Reference proteome</keyword>
<dbReference type="RefSeq" id="WP_176265934.1">
    <property type="nucleotide sequence ID" value="NZ_JABWGV010000001.1"/>
</dbReference>
<sequence>MRRSLVLTTEGAGHSFRASLPPHVFSSDRSEEDPDIIDGKPTLWLTMEDMRGVASVYFATFAAALVFLA</sequence>
<reference evidence="1 2" key="1">
    <citation type="submission" date="2020-06" db="EMBL/GenBank/DDBJ databases">
        <title>Altererythrobacter sp. HHU K3-1.</title>
        <authorList>
            <person name="Zhang D."/>
            <person name="Xue H."/>
        </authorList>
    </citation>
    <scope>NUCLEOTIDE SEQUENCE [LARGE SCALE GENOMIC DNA]</scope>
    <source>
        <strain evidence="1 2">HHU K3-1</strain>
    </source>
</reference>
<gene>
    <name evidence="1" type="ORF">HUV48_01105</name>
</gene>
<evidence type="ECO:0000313" key="2">
    <source>
        <dbReference type="Proteomes" id="UP000561438"/>
    </source>
</evidence>
<name>A0A850H0Z1_9SPHN</name>
<dbReference type="Proteomes" id="UP000561438">
    <property type="component" value="Unassembled WGS sequence"/>
</dbReference>
<dbReference type="EMBL" id="JABWGV010000001">
    <property type="protein sequence ID" value="NVD43613.1"/>
    <property type="molecule type" value="Genomic_DNA"/>
</dbReference>
<evidence type="ECO:0000313" key="1">
    <source>
        <dbReference type="EMBL" id="NVD43613.1"/>
    </source>
</evidence>
<protein>
    <submittedName>
        <fullName evidence="1">Uncharacterized protein</fullName>
    </submittedName>
</protein>
<comment type="caution">
    <text evidence="1">The sequence shown here is derived from an EMBL/GenBank/DDBJ whole genome shotgun (WGS) entry which is preliminary data.</text>
</comment>
<dbReference type="AlphaFoldDB" id="A0A850H0Z1"/>
<accession>A0A850H0Z1</accession>
<organism evidence="1 2">
    <name type="scientific">Qipengyuania atrilutea</name>
    <dbReference type="NCBI Taxonomy" id="2744473"/>
    <lineage>
        <taxon>Bacteria</taxon>
        <taxon>Pseudomonadati</taxon>
        <taxon>Pseudomonadota</taxon>
        <taxon>Alphaproteobacteria</taxon>
        <taxon>Sphingomonadales</taxon>
        <taxon>Erythrobacteraceae</taxon>
        <taxon>Qipengyuania</taxon>
    </lineage>
</organism>
<proteinExistence type="predicted"/>